<organism evidence="1 2">
    <name type="scientific">Flemingia macrophylla</name>
    <dbReference type="NCBI Taxonomy" id="520843"/>
    <lineage>
        <taxon>Eukaryota</taxon>
        <taxon>Viridiplantae</taxon>
        <taxon>Streptophyta</taxon>
        <taxon>Embryophyta</taxon>
        <taxon>Tracheophyta</taxon>
        <taxon>Spermatophyta</taxon>
        <taxon>Magnoliopsida</taxon>
        <taxon>eudicotyledons</taxon>
        <taxon>Gunneridae</taxon>
        <taxon>Pentapetalae</taxon>
        <taxon>rosids</taxon>
        <taxon>fabids</taxon>
        <taxon>Fabales</taxon>
        <taxon>Fabaceae</taxon>
        <taxon>Papilionoideae</taxon>
        <taxon>50 kb inversion clade</taxon>
        <taxon>NPAAA clade</taxon>
        <taxon>indigoferoid/millettioid clade</taxon>
        <taxon>Phaseoleae</taxon>
        <taxon>Flemingia</taxon>
    </lineage>
</organism>
<dbReference type="AlphaFoldDB" id="A0ABD1MNV3"/>
<proteinExistence type="predicted"/>
<gene>
    <name evidence="1" type="ORF">Fmac_011928</name>
</gene>
<dbReference type="Proteomes" id="UP001603857">
    <property type="component" value="Unassembled WGS sequence"/>
</dbReference>
<reference evidence="1 2" key="1">
    <citation type="submission" date="2024-08" db="EMBL/GenBank/DDBJ databases">
        <title>Insights into the chromosomal genome structure of Flemingia macrophylla.</title>
        <authorList>
            <person name="Ding Y."/>
            <person name="Zhao Y."/>
            <person name="Bi W."/>
            <person name="Wu M."/>
            <person name="Zhao G."/>
            <person name="Gong Y."/>
            <person name="Li W."/>
            <person name="Zhang P."/>
        </authorList>
    </citation>
    <scope>NUCLEOTIDE SEQUENCE [LARGE SCALE GENOMIC DNA]</scope>
    <source>
        <strain evidence="1">DYQJB</strain>
        <tissue evidence="1">Leaf</tissue>
    </source>
</reference>
<keyword evidence="2" id="KW-1185">Reference proteome</keyword>
<accession>A0ABD1MNV3</accession>
<evidence type="ECO:0008006" key="3">
    <source>
        <dbReference type="Google" id="ProtNLM"/>
    </source>
</evidence>
<dbReference type="EMBL" id="JBGMDY010000004">
    <property type="protein sequence ID" value="KAL2337482.1"/>
    <property type="molecule type" value="Genomic_DNA"/>
</dbReference>
<protein>
    <recommendedName>
        <fullName evidence="3">Ycf15</fullName>
    </recommendedName>
</protein>
<evidence type="ECO:0000313" key="2">
    <source>
        <dbReference type="Proteomes" id="UP001603857"/>
    </source>
</evidence>
<name>A0ABD1MNV3_9FABA</name>
<comment type="caution">
    <text evidence="1">The sequence shown here is derived from an EMBL/GenBank/DDBJ whole genome shotgun (WGS) entry which is preliminary data.</text>
</comment>
<evidence type="ECO:0000313" key="1">
    <source>
        <dbReference type="EMBL" id="KAL2337482.1"/>
    </source>
</evidence>
<sequence length="79" mass="9065">MSECRDDICPHDLFVKKNSQINQEFTASTIQPLWTICFMSTTKLSDRNPNPKVPFWYRQILPSAFLGFNVPARSGITKS</sequence>